<dbReference type="Proteomes" id="UP001055879">
    <property type="component" value="Linkage Group LG05"/>
</dbReference>
<reference evidence="2" key="1">
    <citation type="journal article" date="2022" name="Mol. Ecol. Resour.">
        <title>The genomes of chicory, endive, great burdock and yacon provide insights into Asteraceae palaeo-polyploidization history and plant inulin production.</title>
        <authorList>
            <person name="Fan W."/>
            <person name="Wang S."/>
            <person name="Wang H."/>
            <person name="Wang A."/>
            <person name="Jiang F."/>
            <person name="Liu H."/>
            <person name="Zhao H."/>
            <person name="Xu D."/>
            <person name="Zhang Y."/>
        </authorList>
    </citation>
    <scope>NUCLEOTIDE SEQUENCE [LARGE SCALE GENOMIC DNA]</scope>
    <source>
        <strain evidence="2">cv. Niubang</strain>
    </source>
</reference>
<comment type="caution">
    <text evidence="1">The sequence shown here is derived from an EMBL/GenBank/DDBJ whole genome shotgun (WGS) entry which is preliminary data.</text>
</comment>
<protein>
    <submittedName>
        <fullName evidence="1">Uncharacterized protein</fullName>
    </submittedName>
</protein>
<evidence type="ECO:0000313" key="1">
    <source>
        <dbReference type="EMBL" id="KAI3730134.1"/>
    </source>
</evidence>
<name>A0ACB9C7B7_ARCLA</name>
<sequence>MDCGPLRDPDFVIDLESGTGVSPNPNSDENLPKTDFSRLCDELMSVDDELENHVKVVIDSKVEVGKKMGKEKRKKSSSAKKPPKPPRPPRGFSLDAADQKLIKELAELAIIKRARIERMKALKHKKALRASSSSSSSMNGSLFAMLFTVIFFLMILLQGMSCRSPGVTSQGSPQRAQTNDNALVFIQEQLNPSASDSILPDSKSSNLLEKILGSGSGSGKSAVAE</sequence>
<reference evidence="1 2" key="2">
    <citation type="journal article" date="2022" name="Mol. Ecol. Resour.">
        <title>The genomes of chicory, endive, great burdock and yacon provide insights into Asteraceae paleo-polyploidization history and plant inulin production.</title>
        <authorList>
            <person name="Fan W."/>
            <person name="Wang S."/>
            <person name="Wang H."/>
            <person name="Wang A."/>
            <person name="Jiang F."/>
            <person name="Liu H."/>
            <person name="Zhao H."/>
            <person name="Xu D."/>
            <person name="Zhang Y."/>
        </authorList>
    </citation>
    <scope>NUCLEOTIDE SEQUENCE [LARGE SCALE GENOMIC DNA]</scope>
    <source>
        <strain evidence="2">cv. Niubang</strain>
    </source>
</reference>
<gene>
    <name evidence="1" type="ORF">L6452_18810</name>
</gene>
<evidence type="ECO:0000313" key="2">
    <source>
        <dbReference type="Proteomes" id="UP001055879"/>
    </source>
</evidence>
<keyword evidence="2" id="KW-1185">Reference proteome</keyword>
<accession>A0ACB9C7B7</accession>
<organism evidence="1 2">
    <name type="scientific">Arctium lappa</name>
    <name type="common">Greater burdock</name>
    <name type="synonym">Lappa major</name>
    <dbReference type="NCBI Taxonomy" id="4217"/>
    <lineage>
        <taxon>Eukaryota</taxon>
        <taxon>Viridiplantae</taxon>
        <taxon>Streptophyta</taxon>
        <taxon>Embryophyta</taxon>
        <taxon>Tracheophyta</taxon>
        <taxon>Spermatophyta</taxon>
        <taxon>Magnoliopsida</taxon>
        <taxon>eudicotyledons</taxon>
        <taxon>Gunneridae</taxon>
        <taxon>Pentapetalae</taxon>
        <taxon>asterids</taxon>
        <taxon>campanulids</taxon>
        <taxon>Asterales</taxon>
        <taxon>Asteraceae</taxon>
        <taxon>Carduoideae</taxon>
        <taxon>Cardueae</taxon>
        <taxon>Arctiinae</taxon>
        <taxon>Arctium</taxon>
    </lineage>
</organism>
<proteinExistence type="predicted"/>
<dbReference type="EMBL" id="CM042051">
    <property type="protein sequence ID" value="KAI3730134.1"/>
    <property type="molecule type" value="Genomic_DNA"/>
</dbReference>